<evidence type="ECO:0000313" key="2">
    <source>
        <dbReference type="Proteomes" id="UP000218164"/>
    </source>
</evidence>
<sequence>MERRSNRPSQSKELICNSDITIHLKENDELYHYKTDEHGNVRTNKRAWGGLNATVILGEVDSIDNDIFIKHGIKVWSCAISTSGRISSIGIPETDVTVIIHK</sequence>
<organism evidence="1 2">
    <name type="scientific">Methanosarcina spelaei</name>
    <dbReference type="NCBI Taxonomy" id="1036679"/>
    <lineage>
        <taxon>Archaea</taxon>
        <taxon>Methanobacteriati</taxon>
        <taxon>Methanobacteriota</taxon>
        <taxon>Stenosarchaea group</taxon>
        <taxon>Methanomicrobia</taxon>
        <taxon>Methanosarcinales</taxon>
        <taxon>Methanosarcinaceae</taxon>
        <taxon>Methanosarcina</taxon>
    </lineage>
</organism>
<name>A0A2A2HRJ6_9EURY</name>
<dbReference type="EMBL" id="LMVP01000427">
    <property type="protein sequence ID" value="PAV11864.1"/>
    <property type="molecule type" value="Genomic_DNA"/>
</dbReference>
<comment type="caution">
    <text evidence="1">The sequence shown here is derived from an EMBL/GenBank/DDBJ whole genome shotgun (WGS) entry which is preliminary data.</text>
</comment>
<proteinExistence type="predicted"/>
<accession>A0A2A2HRJ6</accession>
<evidence type="ECO:0000313" key="1">
    <source>
        <dbReference type="EMBL" id="PAV11864.1"/>
    </source>
</evidence>
<keyword evidence="2" id="KW-1185">Reference proteome</keyword>
<dbReference type="RefSeq" id="WP_095645206.1">
    <property type="nucleotide sequence ID" value="NZ_LMVP01000427.1"/>
</dbReference>
<protein>
    <submittedName>
        <fullName evidence="1">Uncharacterized protein</fullName>
    </submittedName>
</protein>
<gene>
    <name evidence="1" type="ORF">ASJ81_21305</name>
</gene>
<dbReference type="OrthoDB" id="373672at2157"/>
<reference evidence="1 2" key="1">
    <citation type="journal article" date="2017" name="BMC Genomics">
        <title>Genomic analysis of methanogenic archaea reveals a shift towards energy conservation.</title>
        <authorList>
            <person name="Gilmore S.P."/>
            <person name="Henske J.K."/>
            <person name="Sexton J.A."/>
            <person name="Solomon K.V."/>
            <person name="Seppala S."/>
            <person name="Yoo J.I."/>
            <person name="Huyett L.M."/>
            <person name="Pressman A."/>
            <person name="Cogan J.Z."/>
            <person name="Kivenson V."/>
            <person name="Peng X."/>
            <person name="Tan Y."/>
            <person name="Valentine D.L."/>
            <person name="O'Malley M.A."/>
        </authorList>
    </citation>
    <scope>NUCLEOTIDE SEQUENCE [LARGE SCALE GENOMIC DNA]</scope>
    <source>
        <strain evidence="1 2">MC-15</strain>
    </source>
</reference>
<dbReference type="Proteomes" id="UP000218164">
    <property type="component" value="Unassembled WGS sequence"/>
</dbReference>
<dbReference type="AlphaFoldDB" id="A0A2A2HRJ6"/>